<keyword evidence="2" id="KW-1185">Reference proteome</keyword>
<protein>
    <submittedName>
        <fullName evidence="1">Dihydroorotate dehydrogenase B (NAD(+)), electron transfer subunit</fullName>
    </submittedName>
</protein>
<reference evidence="1 2" key="1">
    <citation type="submission" date="2016-02" db="EMBL/GenBank/DDBJ databases">
        <title>Genome sequence of Clostridium colicanis DSM 13634.</title>
        <authorList>
            <person name="Poehlein A."/>
            <person name="Daniel R."/>
        </authorList>
    </citation>
    <scope>NUCLEOTIDE SEQUENCE [LARGE SCALE GENOMIC DNA]</scope>
    <source>
        <strain evidence="1 2">DSM 13634</strain>
    </source>
</reference>
<organism evidence="1 2">
    <name type="scientific">Clostridium colicanis DSM 13634</name>
    <dbReference type="NCBI Taxonomy" id="1121305"/>
    <lineage>
        <taxon>Bacteria</taxon>
        <taxon>Bacillati</taxon>
        <taxon>Bacillota</taxon>
        <taxon>Clostridia</taxon>
        <taxon>Eubacteriales</taxon>
        <taxon>Clostridiaceae</taxon>
        <taxon>Clostridium</taxon>
    </lineage>
</organism>
<accession>A0A151AQI3</accession>
<comment type="caution">
    <text evidence="1">The sequence shown here is derived from an EMBL/GenBank/DDBJ whole genome shotgun (WGS) entry which is preliminary data.</text>
</comment>
<dbReference type="STRING" id="1121305.CLCOL_04780"/>
<dbReference type="CDD" id="cd06192">
    <property type="entry name" value="DHOD_e_trans_like"/>
    <property type="match status" value="1"/>
</dbReference>
<dbReference type="InterPro" id="IPR006058">
    <property type="entry name" value="2Fe2S_fd_BS"/>
</dbReference>
<evidence type="ECO:0000313" key="2">
    <source>
        <dbReference type="Proteomes" id="UP000075374"/>
    </source>
</evidence>
<dbReference type="PROSITE" id="PS00197">
    <property type="entry name" value="2FE2S_FER_1"/>
    <property type="match status" value="1"/>
</dbReference>
<proteinExistence type="predicted"/>
<dbReference type="GO" id="GO:0051537">
    <property type="term" value="F:2 iron, 2 sulfur cluster binding"/>
    <property type="evidence" value="ECO:0007669"/>
    <property type="project" value="InterPro"/>
</dbReference>
<dbReference type="SUPFAM" id="SSF52343">
    <property type="entry name" value="Ferredoxin reductase-like, C-terminal NADP-linked domain"/>
    <property type="match status" value="1"/>
</dbReference>
<dbReference type="SUPFAM" id="SSF63380">
    <property type="entry name" value="Riboflavin synthase domain-like"/>
    <property type="match status" value="1"/>
</dbReference>
<dbReference type="EMBL" id="LTBB01000002">
    <property type="protein sequence ID" value="KYH29840.1"/>
    <property type="molecule type" value="Genomic_DNA"/>
</dbReference>
<name>A0A151AQI3_9CLOT</name>
<dbReference type="RefSeq" id="WP_061857408.1">
    <property type="nucleotide sequence ID" value="NZ_LTBB01000002.1"/>
</dbReference>
<dbReference type="PANTHER" id="PTHR43513:SF3">
    <property type="entry name" value="DIHYDROOROTATE DEHYDROGENASE B (NAD(+)), ELECTRON TRANSFER SUBUNIT-RELATED"/>
    <property type="match status" value="1"/>
</dbReference>
<dbReference type="Proteomes" id="UP000075374">
    <property type="component" value="Unassembled WGS sequence"/>
</dbReference>
<gene>
    <name evidence="1" type="primary">pyrK_1</name>
    <name evidence="1" type="ORF">CLCOL_04780</name>
</gene>
<dbReference type="Gene3D" id="2.40.30.10">
    <property type="entry name" value="Translation factors"/>
    <property type="match status" value="1"/>
</dbReference>
<evidence type="ECO:0000313" key="1">
    <source>
        <dbReference type="EMBL" id="KYH29840.1"/>
    </source>
</evidence>
<dbReference type="InterPro" id="IPR050353">
    <property type="entry name" value="PyrK_electron_transfer"/>
</dbReference>
<dbReference type="PANTHER" id="PTHR43513">
    <property type="entry name" value="DIHYDROOROTATE DEHYDROGENASE B (NAD(+)), ELECTRON TRANSFER SUBUNIT"/>
    <property type="match status" value="1"/>
</dbReference>
<dbReference type="PATRIC" id="fig|1121305.3.peg.480"/>
<dbReference type="AlphaFoldDB" id="A0A151AQI3"/>
<sequence>MKYEIIDCIDAGSEYCPCHLAETGDCILCSELNSKTFCDCINWKGTCIYQEYIWNGNKAKNGRKHYLCNIVDKKKIDNKLIILTIKVPYDLSQSLVRPGSFVFLRNPSCEEYFNAPISIMDIDTLNNTITVAIEVVASKTKKIDELNKNQDILVKAPYWNGVLGIRHILNAKKGNSIIIARAIGLAPMIPIMKKLCANDNNVTLILDKAEYNENFVEDYIKLYNVKVIECSTFNCGELTNDLKKILQNIVNKYDINLIHCSGADILIYKVMEYLGDDFNYSCCNNAKMCCGEGVCGACTARFKGHIVKRLCKLQVDPKYIFEGRRLI</sequence>
<dbReference type="NCBIfam" id="NF004470">
    <property type="entry name" value="PRK05802.1"/>
    <property type="match status" value="1"/>
</dbReference>
<dbReference type="Gene3D" id="3.40.50.80">
    <property type="entry name" value="Nucleotide-binding domain of ferredoxin-NADP reductase (FNR) module"/>
    <property type="match status" value="1"/>
</dbReference>
<dbReference type="InterPro" id="IPR039261">
    <property type="entry name" value="FNR_nucleotide-bd"/>
</dbReference>
<dbReference type="InterPro" id="IPR017938">
    <property type="entry name" value="Riboflavin_synthase-like_b-brl"/>
</dbReference>